<dbReference type="GO" id="GO:0002161">
    <property type="term" value="F:aminoacyl-tRNA deacylase activity"/>
    <property type="evidence" value="ECO:0007669"/>
    <property type="project" value="InterPro"/>
</dbReference>
<evidence type="ECO:0000256" key="7">
    <source>
        <dbReference type="ARBA" id="ARBA00025217"/>
    </source>
</evidence>
<dbReference type="PATRIC" id="fig|1619111.3.peg.82"/>
<keyword evidence="2 12" id="KW-0436">Ligase</keyword>
<evidence type="ECO:0000256" key="3">
    <source>
        <dbReference type="ARBA" id="ARBA00022741"/>
    </source>
</evidence>
<dbReference type="GO" id="GO:0004822">
    <property type="term" value="F:isoleucine-tRNA ligase activity"/>
    <property type="evidence" value="ECO:0007669"/>
    <property type="project" value="UniProtKB-UniRule"/>
</dbReference>
<comment type="function">
    <text evidence="7">Catalyzes the attachment of isoleucine to tRNA(Ile). As IleRS can inadvertently accommodate and process structurally similar amino acids such as valine, to avoid such errors it has two additional distinct tRNA(Ile)-dependent editing activities. One activity is designated as 'pretransfer' editing and involves the hydrolysis of activated Val-AMP. The other activity is designated 'posttransfer' editing and involves deacylation of mischarged Val-tRNA(Ile).</text>
</comment>
<comment type="catalytic activity">
    <reaction evidence="8">
        <text>tRNA(Ile) + L-isoleucine + ATP = L-isoleucyl-tRNA(Ile) + AMP + diphosphate</text>
        <dbReference type="Rhea" id="RHEA:11060"/>
        <dbReference type="Rhea" id="RHEA-COMP:9666"/>
        <dbReference type="Rhea" id="RHEA-COMP:9695"/>
        <dbReference type="ChEBI" id="CHEBI:30616"/>
        <dbReference type="ChEBI" id="CHEBI:33019"/>
        <dbReference type="ChEBI" id="CHEBI:58045"/>
        <dbReference type="ChEBI" id="CHEBI:78442"/>
        <dbReference type="ChEBI" id="CHEBI:78528"/>
        <dbReference type="ChEBI" id="CHEBI:456215"/>
        <dbReference type="EC" id="6.1.1.5"/>
    </reaction>
</comment>
<dbReference type="InterPro" id="IPR023586">
    <property type="entry name" value="Ile-tRNA-ligase_type2"/>
</dbReference>
<dbReference type="SUPFAM" id="SSF50677">
    <property type="entry name" value="ValRS/IleRS/LeuRS editing domain"/>
    <property type="match status" value="1"/>
</dbReference>
<evidence type="ECO:0000256" key="9">
    <source>
        <dbReference type="NCBIfam" id="TIGR00392"/>
    </source>
</evidence>
<evidence type="ECO:0000256" key="6">
    <source>
        <dbReference type="ARBA" id="ARBA00023146"/>
    </source>
</evidence>
<dbReference type="PRINTS" id="PR00984">
    <property type="entry name" value="TRNASYNTHILE"/>
</dbReference>
<dbReference type="InterPro" id="IPR002300">
    <property type="entry name" value="aa-tRNA-synth_Ia"/>
</dbReference>
<evidence type="ECO:0000256" key="4">
    <source>
        <dbReference type="ARBA" id="ARBA00022840"/>
    </source>
</evidence>
<evidence type="ECO:0000259" key="11">
    <source>
        <dbReference type="Pfam" id="PF08264"/>
    </source>
</evidence>
<dbReference type="GO" id="GO:0005524">
    <property type="term" value="F:ATP binding"/>
    <property type="evidence" value="ECO:0007669"/>
    <property type="project" value="UniProtKB-KW"/>
</dbReference>
<dbReference type="Pfam" id="PF08264">
    <property type="entry name" value="Anticodon_1"/>
    <property type="match status" value="1"/>
</dbReference>
<dbReference type="NCBIfam" id="TIGR00392">
    <property type="entry name" value="ileS"/>
    <property type="match status" value="1"/>
</dbReference>
<dbReference type="EMBL" id="LCNE01000004">
    <property type="protein sequence ID" value="KKU49241.1"/>
    <property type="molecule type" value="Genomic_DNA"/>
</dbReference>
<dbReference type="Pfam" id="PF00133">
    <property type="entry name" value="tRNA-synt_1"/>
    <property type="match status" value="1"/>
</dbReference>
<reference evidence="12 13" key="1">
    <citation type="journal article" date="2015" name="Nature">
        <title>rRNA introns, odd ribosomes, and small enigmatic genomes across a large radiation of phyla.</title>
        <authorList>
            <person name="Brown C.T."/>
            <person name="Hug L.A."/>
            <person name="Thomas B.C."/>
            <person name="Sharon I."/>
            <person name="Castelle C.J."/>
            <person name="Singh A."/>
            <person name="Wilkins M.J."/>
            <person name="Williams K.H."/>
            <person name="Banfield J.F."/>
        </authorList>
    </citation>
    <scope>NUCLEOTIDE SEQUENCE [LARGE SCALE GENOMIC DNA]</scope>
</reference>
<dbReference type="Gene3D" id="3.40.50.620">
    <property type="entry name" value="HUPs"/>
    <property type="match status" value="2"/>
</dbReference>
<dbReference type="PANTHER" id="PTHR42780:SF1">
    <property type="entry name" value="ISOLEUCINE--TRNA LIGASE, CYTOPLASMIC"/>
    <property type="match status" value="1"/>
</dbReference>
<name>A0A0G1QWA8_UNCKA</name>
<dbReference type="EC" id="6.1.1.5" evidence="1 9"/>
<evidence type="ECO:0000313" key="13">
    <source>
        <dbReference type="Proteomes" id="UP000033946"/>
    </source>
</evidence>
<dbReference type="InterPro" id="IPR009008">
    <property type="entry name" value="Val/Leu/Ile-tRNA-synth_edit"/>
</dbReference>
<evidence type="ECO:0000256" key="5">
    <source>
        <dbReference type="ARBA" id="ARBA00022917"/>
    </source>
</evidence>
<proteinExistence type="predicted"/>
<dbReference type="InterPro" id="IPR009080">
    <property type="entry name" value="tRNAsynth_Ia_anticodon-bd"/>
</dbReference>
<dbReference type="GO" id="GO:0005737">
    <property type="term" value="C:cytoplasm"/>
    <property type="evidence" value="ECO:0007669"/>
    <property type="project" value="UniProtKB-UniRule"/>
</dbReference>
<evidence type="ECO:0000256" key="8">
    <source>
        <dbReference type="ARBA" id="ARBA00048359"/>
    </source>
</evidence>
<dbReference type="GO" id="GO:0006428">
    <property type="term" value="P:isoleucyl-tRNA aminoacylation"/>
    <property type="evidence" value="ECO:0007669"/>
    <property type="project" value="UniProtKB-UniRule"/>
</dbReference>
<protein>
    <recommendedName>
        <fullName evidence="1 9">Isoleucine--tRNA ligase</fullName>
        <ecNumber evidence="1 9">6.1.1.5</ecNumber>
    </recommendedName>
</protein>
<dbReference type="SUPFAM" id="SSF52374">
    <property type="entry name" value="Nucleotidylyl transferase"/>
    <property type="match status" value="1"/>
</dbReference>
<dbReference type="Gene3D" id="3.90.740.10">
    <property type="entry name" value="Valyl/Leucyl/Isoleucyl-tRNA synthetase, editing domain"/>
    <property type="match status" value="1"/>
</dbReference>
<dbReference type="PANTHER" id="PTHR42780">
    <property type="entry name" value="SOLEUCYL-TRNA SYNTHETASE"/>
    <property type="match status" value="1"/>
</dbReference>
<gene>
    <name evidence="12" type="ORF">UX69_C0004G0016</name>
</gene>
<dbReference type="InterPro" id="IPR002301">
    <property type="entry name" value="Ile-tRNA-ligase"/>
</dbReference>
<dbReference type="InterPro" id="IPR013155">
    <property type="entry name" value="M/V/L/I-tRNA-synth_anticd-bd"/>
</dbReference>
<comment type="caution">
    <text evidence="12">The sequence shown here is derived from an EMBL/GenBank/DDBJ whole genome shotgun (WGS) entry which is preliminary data.</text>
</comment>
<dbReference type="InterPro" id="IPR014729">
    <property type="entry name" value="Rossmann-like_a/b/a_fold"/>
</dbReference>
<dbReference type="Gene3D" id="1.10.730.10">
    <property type="entry name" value="Isoleucyl-tRNA Synthetase, Domain 1"/>
    <property type="match status" value="1"/>
</dbReference>
<keyword evidence="5" id="KW-0648">Protein biosynthesis</keyword>
<dbReference type="CDD" id="cd00818">
    <property type="entry name" value="IleRS_core"/>
    <property type="match status" value="1"/>
</dbReference>
<keyword evidence="3" id="KW-0547">Nucleotide-binding</keyword>
<evidence type="ECO:0000313" key="12">
    <source>
        <dbReference type="EMBL" id="KKU49241.1"/>
    </source>
</evidence>
<dbReference type="Pfam" id="PF19302">
    <property type="entry name" value="DUF5915"/>
    <property type="match status" value="1"/>
</dbReference>
<keyword evidence="4" id="KW-0067">ATP-binding</keyword>
<dbReference type="Proteomes" id="UP000033946">
    <property type="component" value="Unassembled WGS sequence"/>
</dbReference>
<dbReference type="SUPFAM" id="SSF47323">
    <property type="entry name" value="Anticodon-binding domain of a subclass of class I aminoacyl-tRNA synthetases"/>
    <property type="match status" value="1"/>
</dbReference>
<feature type="domain" description="Methionyl/Valyl/Leucyl/Isoleucyl-tRNA synthetase anticodon-binding" evidence="11">
    <location>
        <begin position="682"/>
        <end position="828"/>
    </location>
</feature>
<evidence type="ECO:0000259" key="10">
    <source>
        <dbReference type="Pfam" id="PF00133"/>
    </source>
</evidence>
<feature type="domain" description="Aminoacyl-tRNA synthetase class Ia" evidence="10">
    <location>
        <begin position="22"/>
        <end position="630"/>
    </location>
</feature>
<evidence type="ECO:0000256" key="1">
    <source>
        <dbReference type="ARBA" id="ARBA00013165"/>
    </source>
</evidence>
<evidence type="ECO:0000256" key="2">
    <source>
        <dbReference type="ARBA" id="ARBA00022598"/>
    </source>
</evidence>
<sequence length="957" mass="109721">MNGFKEIQSTANFAGLEKEHTDRWEKLGVVEMLKKARSGCEEKVYYDGPITANNMPHYGHAITWTLKDIIPRYWSMRGYFVSRNMGWDCQGIPVEWEVEKELGFKDKRDIEKFGVAKFNELCKKSVFRYRDSIFQYERQLGRWFDNADMYYTMDKNYIESMWWSLKVLYEKGLLYEGHKVVAYSTRAGTPLSTHEVKDGGYLEMEDPYVIVKFKLNDLKHPDTYFLAWTTTPWTIPGNLLLALSSKIKYVKVTCGGERYIIAKDCVDAVFKGKACDGVEDIPAKSLLNMEYQQPFDFFEKKRSEGCFKVVEATHITTDEGTGIVHLAPYGAEDFDVFMTLGIPLFDYLDETGNFNQVLPKYAGLFYKDANQKIIADLKESDALFDTGTLLHRMPMCYRTKTPLIYKPIKSWYLAVTKIKAKMIKENRRINWVPQHVRDGNSGQWIENAKDWSLSRQRYWGTPLPIWINDATGEIKFIGSFAQLKDLSGVAVVDPHKPFVDEITWKDEKYGGTFRRIPDVIDVWYDSGSVPFAKLHYPFENKDVFEKRFPADYISEGMDQTHLWFYTMHVLGVALFDRIPFENVVVNGMMLDKNGDKLSKSKGNFLPMDTVLEQYGADVLRYFITTSPIVQGEFARFYEDALATVRKEFFLLVWNSLKYFLTYAKLHNYAPSLAQPTSPAVLDVWILARLQETINAMCENLDKYLIMNAAKALAPFAADLSTWYIRRSRERLKLGDLAALGVLYYSFVIFSKLMAPILPFLSETFYSLLNVNQLSGLDSVHLDLYPERIKLTAAQEEVLKVMTNTRRVVSLALSVRDTAGIGVRQPLETLFVLSKKEQIRIYDELVKADVNVKNVVMASDAKELPGGLASAKDGDVFVHLDLTLSQELKEAGAVRELVRKIQDMRKRNGLGVTQKVSVVVDGKDVPEKLLLTFGDVLKQKVLATKIIRGDKYELTPQD</sequence>
<organism evidence="12 13">
    <name type="scientific">candidate division WWE3 bacterium GW2011_GWA2_46_9</name>
    <dbReference type="NCBI Taxonomy" id="1619111"/>
    <lineage>
        <taxon>Bacteria</taxon>
        <taxon>Katanobacteria</taxon>
    </lineage>
</organism>
<accession>A0A0G1QWA8</accession>
<dbReference type="AlphaFoldDB" id="A0A0G1QWA8"/>
<keyword evidence="6" id="KW-0030">Aminoacyl-tRNA synthetase</keyword>